<keyword evidence="2" id="KW-1185">Reference proteome</keyword>
<dbReference type="SUPFAM" id="SSF53254">
    <property type="entry name" value="Phosphoglycerate mutase-like"/>
    <property type="match status" value="1"/>
</dbReference>
<dbReference type="Gene3D" id="3.40.50.1240">
    <property type="entry name" value="Phosphoglycerate mutase-like"/>
    <property type="match status" value="1"/>
</dbReference>
<dbReference type="CDD" id="cd07067">
    <property type="entry name" value="HP_PGM_like"/>
    <property type="match status" value="1"/>
</dbReference>
<sequence>MTTVGFVRHGVTAWNKQGRAQGSTDIPLDEEGIMMAERAAERFAADTWDAIYTSPWQRAKRTAELIGRQMTHAEVIEDTRLRERAGGLIEGTTEADRLAKWGPDWKQLDLQGESHDSVITRGMSFIQEMQRRYPDGRVLAVSHGGFIKRLLSELLPGTTYEEPLGNTSLTIVKIGEDENVCELFNCINHLHEMKS</sequence>
<reference evidence="1 2" key="1">
    <citation type="submission" date="2020-08" db="EMBL/GenBank/DDBJ databases">
        <title>A Genomic Blueprint of the Chicken Gut Microbiome.</title>
        <authorList>
            <person name="Gilroy R."/>
            <person name="Ravi A."/>
            <person name="Getino M."/>
            <person name="Pursley I."/>
            <person name="Horton D.L."/>
            <person name="Alikhan N.-F."/>
            <person name="Baker D."/>
            <person name="Gharbi K."/>
            <person name="Hall N."/>
            <person name="Watson M."/>
            <person name="Adriaenssens E.M."/>
            <person name="Foster-Nyarko E."/>
            <person name="Jarju S."/>
            <person name="Secka A."/>
            <person name="Antonio M."/>
            <person name="Oren A."/>
            <person name="Chaudhuri R."/>
            <person name="La Ragione R.M."/>
            <person name="Hildebrand F."/>
            <person name="Pallen M.J."/>
        </authorList>
    </citation>
    <scope>NUCLEOTIDE SEQUENCE [LARGE SCALE GENOMIC DNA]</scope>
    <source>
        <strain evidence="1 2">Sa3CUA8</strain>
    </source>
</reference>
<dbReference type="PANTHER" id="PTHR48100:SF1">
    <property type="entry name" value="HISTIDINE PHOSPHATASE FAMILY PROTEIN-RELATED"/>
    <property type="match status" value="1"/>
</dbReference>
<dbReference type="EMBL" id="JACSQY010000004">
    <property type="protein sequence ID" value="MBD7908108.1"/>
    <property type="molecule type" value="Genomic_DNA"/>
</dbReference>
<evidence type="ECO:0000313" key="1">
    <source>
        <dbReference type="EMBL" id="MBD7908108.1"/>
    </source>
</evidence>
<organism evidence="1 2">
    <name type="scientific">Sporosarcina gallistercoris</name>
    <dbReference type="NCBI Taxonomy" id="2762245"/>
    <lineage>
        <taxon>Bacteria</taxon>
        <taxon>Bacillati</taxon>
        <taxon>Bacillota</taxon>
        <taxon>Bacilli</taxon>
        <taxon>Bacillales</taxon>
        <taxon>Caryophanaceae</taxon>
        <taxon>Sporosarcina</taxon>
    </lineage>
</organism>
<comment type="caution">
    <text evidence="1">The sequence shown here is derived from an EMBL/GenBank/DDBJ whole genome shotgun (WGS) entry which is preliminary data.</text>
</comment>
<evidence type="ECO:0000313" key="2">
    <source>
        <dbReference type="Proteomes" id="UP000659496"/>
    </source>
</evidence>
<gene>
    <name evidence="1" type="ORF">H9659_07195</name>
</gene>
<accession>A0ABR8PIU8</accession>
<protein>
    <submittedName>
        <fullName evidence="1">Histidine phosphatase family protein</fullName>
    </submittedName>
</protein>
<dbReference type="SMART" id="SM00855">
    <property type="entry name" value="PGAM"/>
    <property type="match status" value="1"/>
</dbReference>
<dbReference type="InterPro" id="IPR029033">
    <property type="entry name" value="His_PPase_superfam"/>
</dbReference>
<dbReference type="InterPro" id="IPR013078">
    <property type="entry name" value="His_Pase_superF_clade-1"/>
</dbReference>
<dbReference type="Proteomes" id="UP000659496">
    <property type="component" value="Unassembled WGS sequence"/>
</dbReference>
<name>A0ABR8PIU8_9BACL</name>
<dbReference type="PANTHER" id="PTHR48100">
    <property type="entry name" value="BROAD-SPECIFICITY PHOSPHATASE YOR283W-RELATED"/>
    <property type="match status" value="1"/>
</dbReference>
<dbReference type="InterPro" id="IPR050275">
    <property type="entry name" value="PGM_Phosphatase"/>
</dbReference>
<dbReference type="RefSeq" id="WP_191689261.1">
    <property type="nucleotide sequence ID" value="NZ_JACSQY010000004.1"/>
</dbReference>
<dbReference type="Pfam" id="PF00300">
    <property type="entry name" value="His_Phos_1"/>
    <property type="match status" value="1"/>
</dbReference>
<proteinExistence type="predicted"/>